<dbReference type="RefSeq" id="WP_148313075.1">
    <property type="nucleotide sequence ID" value="NZ_CP011070.1"/>
</dbReference>
<keyword evidence="1" id="KW-1133">Transmembrane helix</keyword>
<keyword evidence="1" id="KW-0812">Transmembrane</keyword>
<dbReference type="GeneID" id="24820293"/>
<dbReference type="OrthoDB" id="3156at2157"/>
<protein>
    <submittedName>
        <fullName evidence="2">Uncharacterized protein</fullName>
    </submittedName>
</protein>
<dbReference type="STRING" id="1580092.NADRNF5_1085"/>
<evidence type="ECO:0000313" key="3">
    <source>
        <dbReference type="Proteomes" id="UP000032408"/>
    </source>
</evidence>
<dbReference type="HOGENOM" id="CLU_2565546_0_0_2"/>
<dbReference type="AlphaFoldDB" id="A0A0D5C358"/>
<accession>A0A0D5C358</accession>
<gene>
    <name evidence="2" type="ORF">NADRNF5_1085</name>
</gene>
<feature type="transmembrane region" description="Helical" evidence="1">
    <location>
        <begin position="6"/>
        <end position="25"/>
    </location>
</feature>
<reference evidence="2 3" key="2">
    <citation type="journal article" date="2016" name="ISME J.">
        <title>Physiological and genomic characterization of two novel marine thaumarchaeal strains indicates niche differentiation.</title>
        <authorList>
            <person name="Bayer B."/>
            <person name="Vojvoda J."/>
            <person name="Offre P."/>
            <person name="Alves R.J."/>
            <person name="Elisabeth N.H."/>
            <person name="Garcia J.A."/>
            <person name="Volland J.M."/>
            <person name="Srivastava A."/>
            <person name="Schleper C."/>
            <person name="Herndl G.J."/>
        </authorList>
    </citation>
    <scope>NUCLEOTIDE SEQUENCE [LARGE SCALE GENOMIC DNA]</scope>
    <source>
        <strain evidence="2 3">NF5</strain>
    </source>
</reference>
<evidence type="ECO:0000313" key="2">
    <source>
        <dbReference type="EMBL" id="AJW70775.1"/>
    </source>
</evidence>
<dbReference type="KEGG" id="nin:NADRNF5_1085"/>
<reference evidence="3" key="1">
    <citation type="submission" date="2015-03" db="EMBL/GenBank/DDBJ databases">
        <title>Characterization of two novel Thaumarchaeota isolated from the Northern Adriatic Sea.</title>
        <authorList>
            <person name="Bayer B."/>
            <person name="Vojvoda J."/>
            <person name="Offre P."/>
            <person name="Srivastava A."/>
            <person name="Elisabeth N."/>
            <person name="Garcia J.A.L."/>
            <person name="Schleper C."/>
            <person name="Herndl G.J."/>
        </authorList>
    </citation>
    <scope>NUCLEOTIDE SEQUENCE [LARGE SCALE GENOMIC DNA]</scope>
    <source>
        <strain evidence="3">NF5</strain>
    </source>
</reference>
<sequence>MNNLIIIIIVIIIAIAIGIMGNSNYQEVASIRDQNNLKLTIDDCKRLFDVGIERYDCFDKSINAFGTDEQKQQWRLGYFNP</sequence>
<keyword evidence="3" id="KW-1185">Reference proteome</keyword>
<evidence type="ECO:0000256" key="1">
    <source>
        <dbReference type="SAM" id="Phobius"/>
    </source>
</evidence>
<dbReference type="Proteomes" id="UP000032408">
    <property type="component" value="Chromosome"/>
</dbReference>
<organism evidence="2 3">
    <name type="scientific">Nitrosopumilus adriaticus</name>
    <dbReference type="NCBI Taxonomy" id="1580092"/>
    <lineage>
        <taxon>Archaea</taxon>
        <taxon>Nitrososphaerota</taxon>
        <taxon>Nitrososphaeria</taxon>
        <taxon>Nitrosopumilales</taxon>
        <taxon>Nitrosopumilaceae</taxon>
        <taxon>Nitrosopumilus</taxon>
    </lineage>
</organism>
<proteinExistence type="predicted"/>
<keyword evidence="1" id="KW-0472">Membrane</keyword>
<name>A0A0D5C358_9ARCH</name>
<dbReference type="EMBL" id="CP011070">
    <property type="protein sequence ID" value="AJW70775.1"/>
    <property type="molecule type" value="Genomic_DNA"/>
</dbReference>